<keyword evidence="2" id="KW-1185">Reference proteome</keyword>
<sequence>MDLDLNYIQEEKNLKVWLQDGSVGTDIATKPVLILKLIPMVEMKVVLKASSEKRNRRQVFADAGVTDEQQFEKIIVCLHHLLALALSDQGKQGGKEVVERGMEGGLGNALPILDNSCSFGPARQLSSKWSYNFVVSSFGEALLSFTCSEERFASKDMQRLDSTKQEFKSNGFGANCEEVSGGLLVKGLIDTVGALHRFPQKQDCSSAVDLRRHSNMNILQNNCHFTNALMLEVNYPLKIISLATSVP</sequence>
<dbReference type="EMBL" id="JBBHLL010000659">
    <property type="protein sequence ID" value="KAK7798838.1"/>
    <property type="molecule type" value="Genomic_DNA"/>
</dbReference>
<proteinExistence type="predicted"/>
<dbReference type="AlphaFoldDB" id="A0AAW0H8C2"/>
<reference evidence="1 2" key="1">
    <citation type="journal article" date="2023" name="bioRxiv">
        <title>Conserved and derived expression patterns and positive selection on dental genes reveal complex evolutionary context of ever-growing rodent molars.</title>
        <authorList>
            <person name="Calamari Z.T."/>
            <person name="Song A."/>
            <person name="Cohen E."/>
            <person name="Akter M."/>
            <person name="Roy R.D."/>
            <person name="Hallikas O."/>
            <person name="Christensen M.M."/>
            <person name="Li P."/>
            <person name="Marangoni P."/>
            <person name="Jernvall J."/>
            <person name="Klein O.D."/>
        </authorList>
    </citation>
    <scope>NUCLEOTIDE SEQUENCE [LARGE SCALE GENOMIC DNA]</scope>
    <source>
        <strain evidence="1">V071</strain>
    </source>
</reference>
<evidence type="ECO:0000313" key="2">
    <source>
        <dbReference type="Proteomes" id="UP001488838"/>
    </source>
</evidence>
<accession>A0AAW0H8C2</accession>
<gene>
    <name evidence="1" type="ORF">U0070_009202</name>
</gene>
<comment type="caution">
    <text evidence="1">The sequence shown here is derived from an EMBL/GenBank/DDBJ whole genome shotgun (WGS) entry which is preliminary data.</text>
</comment>
<protein>
    <submittedName>
        <fullName evidence="1">Uncharacterized protein</fullName>
    </submittedName>
</protein>
<dbReference type="Proteomes" id="UP001488838">
    <property type="component" value="Unassembled WGS sequence"/>
</dbReference>
<evidence type="ECO:0000313" key="1">
    <source>
        <dbReference type="EMBL" id="KAK7798838.1"/>
    </source>
</evidence>
<organism evidence="1 2">
    <name type="scientific">Myodes glareolus</name>
    <name type="common">Bank vole</name>
    <name type="synonym">Clethrionomys glareolus</name>
    <dbReference type="NCBI Taxonomy" id="447135"/>
    <lineage>
        <taxon>Eukaryota</taxon>
        <taxon>Metazoa</taxon>
        <taxon>Chordata</taxon>
        <taxon>Craniata</taxon>
        <taxon>Vertebrata</taxon>
        <taxon>Euteleostomi</taxon>
        <taxon>Mammalia</taxon>
        <taxon>Eutheria</taxon>
        <taxon>Euarchontoglires</taxon>
        <taxon>Glires</taxon>
        <taxon>Rodentia</taxon>
        <taxon>Myomorpha</taxon>
        <taxon>Muroidea</taxon>
        <taxon>Cricetidae</taxon>
        <taxon>Arvicolinae</taxon>
        <taxon>Myodes</taxon>
    </lineage>
</organism>
<name>A0AAW0H8C2_MYOGA</name>